<keyword evidence="6" id="KW-1185">Reference proteome</keyword>
<dbReference type="Pfam" id="PF01370">
    <property type="entry name" value="Epimerase"/>
    <property type="match status" value="1"/>
</dbReference>
<sequence length="139" mass="16104">MRLYAATKKVSEEIAPTYDHIYELSLTGLRFFTVYGPWGGLDMAYFFIKDILHGKAIDIYQTQDEKDVARDFTYIDDIAKGCLGALAVGHDREEYWKLREETGTGAAEDLQPQGTHRWSRSESWCPYWRGCREPRPRST</sequence>
<dbReference type="PANTHER" id="PTHR43574">
    <property type="entry name" value="EPIMERASE-RELATED"/>
    <property type="match status" value="1"/>
</dbReference>
<evidence type="ECO:0000256" key="1">
    <source>
        <dbReference type="ARBA" id="ARBA00007637"/>
    </source>
</evidence>
<keyword evidence="3" id="KW-0413">Isomerase</keyword>
<name>A0A8T1NPU0_CARIL</name>
<dbReference type="Proteomes" id="UP000811609">
    <property type="component" value="Chromosome 13"/>
</dbReference>
<organism evidence="5 6">
    <name type="scientific">Carya illinoinensis</name>
    <name type="common">Pecan</name>
    <dbReference type="NCBI Taxonomy" id="32201"/>
    <lineage>
        <taxon>Eukaryota</taxon>
        <taxon>Viridiplantae</taxon>
        <taxon>Streptophyta</taxon>
        <taxon>Embryophyta</taxon>
        <taxon>Tracheophyta</taxon>
        <taxon>Spermatophyta</taxon>
        <taxon>Magnoliopsida</taxon>
        <taxon>eudicotyledons</taxon>
        <taxon>Gunneridae</taxon>
        <taxon>Pentapetalae</taxon>
        <taxon>rosids</taxon>
        <taxon>fabids</taxon>
        <taxon>Fagales</taxon>
        <taxon>Juglandaceae</taxon>
        <taxon>Carya</taxon>
    </lineage>
</organism>
<comment type="similarity">
    <text evidence="1">Belongs to the NAD(P)-dependent epimerase/dehydratase family.</text>
</comment>
<evidence type="ECO:0000313" key="6">
    <source>
        <dbReference type="Proteomes" id="UP000811609"/>
    </source>
</evidence>
<dbReference type="AlphaFoldDB" id="A0A8T1NPU0"/>
<reference evidence="5" key="1">
    <citation type="submission" date="2020-12" db="EMBL/GenBank/DDBJ databases">
        <title>WGS assembly of Carya illinoinensis cv. Pawnee.</title>
        <authorList>
            <person name="Platts A."/>
            <person name="Shu S."/>
            <person name="Wright S."/>
            <person name="Barry K."/>
            <person name="Edger P."/>
            <person name="Pires J.C."/>
            <person name="Schmutz J."/>
        </authorList>
    </citation>
    <scope>NUCLEOTIDE SEQUENCE</scope>
    <source>
        <tissue evidence="5">Leaf</tissue>
    </source>
</reference>
<dbReference type="InterPro" id="IPR001509">
    <property type="entry name" value="Epimerase_deHydtase"/>
</dbReference>
<evidence type="ECO:0000313" key="5">
    <source>
        <dbReference type="EMBL" id="KAG6630943.1"/>
    </source>
</evidence>
<evidence type="ECO:0000256" key="2">
    <source>
        <dbReference type="ARBA" id="ARBA00023027"/>
    </source>
</evidence>
<dbReference type="GO" id="GO:0016853">
    <property type="term" value="F:isomerase activity"/>
    <property type="evidence" value="ECO:0007669"/>
    <property type="project" value="UniProtKB-KW"/>
</dbReference>
<evidence type="ECO:0000256" key="3">
    <source>
        <dbReference type="ARBA" id="ARBA00023235"/>
    </source>
</evidence>
<proteinExistence type="inferred from homology"/>
<feature type="domain" description="NAD-dependent epimerase/dehydratase" evidence="4">
    <location>
        <begin position="3"/>
        <end position="88"/>
    </location>
</feature>
<dbReference type="EMBL" id="CM031821">
    <property type="protein sequence ID" value="KAG6630943.1"/>
    <property type="molecule type" value="Genomic_DNA"/>
</dbReference>
<keyword evidence="2" id="KW-0520">NAD</keyword>
<protein>
    <recommendedName>
        <fullName evidence="4">NAD-dependent epimerase/dehydratase domain-containing protein</fullName>
    </recommendedName>
</protein>
<comment type="caution">
    <text evidence="5">The sequence shown here is derived from an EMBL/GenBank/DDBJ whole genome shotgun (WGS) entry which is preliminary data.</text>
</comment>
<evidence type="ECO:0000259" key="4">
    <source>
        <dbReference type="Pfam" id="PF01370"/>
    </source>
</evidence>
<gene>
    <name evidence="5" type="ORF">CIPAW_13G056300</name>
</gene>
<accession>A0A8T1NPU0</accession>